<evidence type="ECO:0000256" key="1">
    <source>
        <dbReference type="SAM" id="MobiDB-lite"/>
    </source>
</evidence>
<evidence type="ECO:0000313" key="3">
    <source>
        <dbReference type="EMBL" id="QGO07651.1"/>
    </source>
</evidence>
<dbReference type="EMBL" id="CP038909">
    <property type="protein sequence ID" value="QGO07651.1"/>
    <property type="molecule type" value="Genomic_DNA"/>
</dbReference>
<proteinExistence type="predicted"/>
<reference evidence="2 4" key="1">
    <citation type="submission" date="2019-04" db="EMBL/GenBank/DDBJ databases">
        <title>Complete genome sequencing of Piscirickettsia salmonis strain Psal-009.</title>
        <authorList>
            <person name="Schober I."/>
            <person name="Bunk B."/>
            <person name="Sproer C."/>
            <person name="Carril G.P."/>
            <person name="Riedel T."/>
            <person name="Flores-Herrera P.A."/>
            <person name="Nourdin-Galindo G."/>
            <person name="Marshall S.H."/>
            <person name="Overmann J."/>
        </authorList>
    </citation>
    <scope>NUCLEOTIDE SEQUENCE [LARGE SCALE GENOMIC DNA]</scope>
    <source>
        <strain evidence="2 4">Psal-009</strain>
        <plasmid evidence="3 4">unnamed1</plasmid>
    </source>
</reference>
<dbReference type="Proteomes" id="UP000422232">
    <property type="component" value="Plasmid unnamed1"/>
</dbReference>
<keyword evidence="4" id="KW-1185">Reference proteome</keyword>
<dbReference type="Proteomes" id="UP000422232">
    <property type="component" value="Chromosome"/>
</dbReference>
<dbReference type="AlphaFoldDB" id="A0A9Q5VAF8"/>
<dbReference type="RefSeq" id="WP_016210140.1">
    <property type="nucleotide sequence ID" value="NZ_CP012413.1"/>
</dbReference>
<accession>A0A9Q5VAF8</accession>
<sequence>MLKASGQISYSKNRASLRLTASVGFYRHYYKLNRLKNSLADKINLIYKEKIDLLNSTEIFSAAYLQYQEIRIFCLQQHESLSRMSLKLQSSRVSRHNLIQGKKKKEPKKRKPYTPSKFRQYTKEL</sequence>
<feature type="compositionally biased region" description="Basic residues" evidence="1">
    <location>
        <begin position="101"/>
        <end position="112"/>
    </location>
</feature>
<feature type="region of interest" description="Disordered" evidence="1">
    <location>
        <begin position="90"/>
        <end position="125"/>
    </location>
</feature>
<evidence type="ECO:0000313" key="2">
    <source>
        <dbReference type="EMBL" id="QGO04729.1"/>
    </source>
</evidence>
<dbReference type="GeneID" id="66739546"/>
<protein>
    <submittedName>
        <fullName evidence="2">Uncharacterized protein</fullName>
    </submittedName>
</protein>
<evidence type="ECO:0000313" key="4">
    <source>
        <dbReference type="Proteomes" id="UP000422232"/>
    </source>
</evidence>
<keyword evidence="3" id="KW-0614">Plasmid</keyword>
<organism evidence="2 4">
    <name type="scientific">Piscirickettsia salmonis</name>
    <dbReference type="NCBI Taxonomy" id="1238"/>
    <lineage>
        <taxon>Bacteria</taxon>
        <taxon>Pseudomonadati</taxon>
        <taxon>Pseudomonadota</taxon>
        <taxon>Gammaproteobacteria</taxon>
        <taxon>Thiotrichales</taxon>
        <taxon>Piscirickettsiaceae</taxon>
        <taxon>Piscirickettsia</taxon>
    </lineage>
</organism>
<gene>
    <name evidence="2" type="ORF">Psal009_00601</name>
    <name evidence="3" type="ORF">Psal009_03610</name>
</gene>
<dbReference type="EMBL" id="CP038908">
    <property type="protein sequence ID" value="QGO04729.1"/>
    <property type="molecule type" value="Genomic_DNA"/>
</dbReference>
<name>A0A9Q5VAF8_PISSA</name>
<geneLocation type="plasmid" evidence="3 4">
    <name>unnamed1</name>
</geneLocation>